<feature type="domain" description="Heterokaryon incompatibility" evidence="1">
    <location>
        <begin position="260"/>
        <end position="400"/>
    </location>
</feature>
<dbReference type="AlphaFoldDB" id="A0A6G1IFV9"/>
<reference evidence="2" key="1">
    <citation type="journal article" date="2020" name="Stud. Mycol.">
        <title>101 Dothideomycetes genomes: a test case for predicting lifestyles and emergence of pathogens.</title>
        <authorList>
            <person name="Haridas S."/>
            <person name="Albert R."/>
            <person name="Binder M."/>
            <person name="Bloem J."/>
            <person name="Labutti K."/>
            <person name="Salamov A."/>
            <person name="Andreopoulos B."/>
            <person name="Baker S."/>
            <person name="Barry K."/>
            <person name="Bills G."/>
            <person name="Bluhm B."/>
            <person name="Cannon C."/>
            <person name="Castanera R."/>
            <person name="Culley D."/>
            <person name="Daum C."/>
            <person name="Ezra D."/>
            <person name="Gonzalez J."/>
            <person name="Henrissat B."/>
            <person name="Kuo A."/>
            <person name="Liang C."/>
            <person name="Lipzen A."/>
            <person name="Lutzoni F."/>
            <person name="Magnuson J."/>
            <person name="Mondo S."/>
            <person name="Nolan M."/>
            <person name="Ohm R."/>
            <person name="Pangilinan J."/>
            <person name="Park H.-J."/>
            <person name="Ramirez L."/>
            <person name="Alfaro M."/>
            <person name="Sun H."/>
            <person name="Tritt A."/>
            <person name="Yoshinaga Y."/>
            <person name="Zwiers L.-H."/>
            <person name="Turgeon B."/>
            <person name="Goodwin S."/>
            <person name="Spatafora J."/>
            <person name="Crous P."/>
            <person name="Grigoriev I."/>
        </authorList>
    </citation>
    <scope>NUCLEOTIDE SEQUENCE</scope>
    <source>
        <strain evidence="2">CBS 122367</strain>
    </source>
</reference>
<organism evidence="2 3">
    <name type="scientific">Lentithecium fluviatile CBS 122367</name>
    <dbReference type="NCBI Taxonomy" id="1168545"/>
    <lineage>
        <taxon>Eukaryota</taxon>
        <taxon>Fungi</taxon>
        <taxon>Dikarya</taxon>
        <taxon>Ascomycota</taxon>
        <taxon>Pezizomycotina</taxon>
        <taxon>Dothideomycetes</taxon>
        <taxon>Pleosporomycetidae</taxon>
        <taxon>Pleosporales</taxon>
        <taxon>Massarineae</taxon>
        <taxon>Lentitheciaceae</taxon>
        <taxon>Lentithecium</taxon>
    </lineage>
</organism>
<proteinExistence type="predicted"/>
<dbReference type="InterPro" id="IPR052895">
    <property type="entry name" value="HetReg/Transcr_Mod"/>
</dbReference>
<evidence type="ECO:0000313" key="3">
    <source>
        <dbReference type="Proteomes" id="UP000799291"/>
    </source>
</evidence>
<evidence type="ECO:0000313" key="2">
    <source>
        <dbReference type="EMBL" id="KAF2676978.1"/>
    </source>
</evidence>
<protein>
    <submittedName>
        <fullName evidence="2">HET-domain-containing protein</fullName>
    </submittedName>
</protein>
<dbReference type="PANTHER" id="PTHR24148">
    <property type="entry name" value="ANKYRIN REPEAT DOMAIN-CONTAINING PROTEIN 39 HOMOLOG-RELATED"/>
    <property type="match status" value="1"/>
</dbReference>
<dbReference type="Pfam" id="PF06985">
    <property type="entry name" value="HET"/>
    <property type="match status" value="1"/>
</dbReference>
<dbReference type="InterPro" id="IPR010730">
    <property type="entry name" value="HET"/>
</dbReference>
<dbReference type="OrthoDB" id="5386682at2759"/>
<dbReference type="PANTHER" id="PTHR24148:SF73">
    <property type="entry name" value="HET DOMAIN PROTEIN (AFU_ORTHOLOGUE AFUA_8G01020)"/>
    <property type="match status" value="1"/>
</dbReference>
<accession>A0A6G1IFV9</accession>
<dbReference type="Proteomes" id="UP000799291">
    <property type="component" value="Unassembled WGS sequence"/>
</dbReference>
<evidence type="ECO:0000259" key="1">
    <source>
        <dbReference type="Pfam" id="PF06985"/>
    </source>
</evidence>
<keyword evidence="3" id="KW-1185">Reference proteome</keyword>
<gene>
    <name evidence="2" type="ORF">K458DRAFT_436919</name>
</gene>
<name>A0A6G1IFV9_9PLEO</name>
<dbReference type="EMBL" id="MU005627">
    <property type="protein sequence ID" value="KAF2676978.1"/>
    <property type="molecule type" value="Genomic_DNA"/>
</dbReference>
<sequence>MNPDGLRLEYYTMCNYDRVRYSCSHIYWSNVKSTCERVTKPGDQCSVKKVRKDGYFRSSQRCARCDGRYSITPTSRPAVPLSPNQHCGDGNCYLAKGHVGPHRASRWDFREVVWMSNIDRCPAEGCDRATGHPLPHGELIPTARTIALRFEENVRRQEEETLRRLSLLVLNAMGIYIRPVASYVPRFAVQQRVKDHNAAEAKRRQKMSESPMVRPPINGLYAELNLSNREIRLFDLFPQSDNGEIRGVFHHVTLSSWASYTALSYTWGDPTDVRQITVDGKIVDVRKNLWEFLHQQSSLISQPKRFWIDALCIDQSNVHERNHQVNLMKDIYVGADEVYVWLGAKSGNSGIAMDYIERKAARGLKPKGPGFQRIWTREEGRALRDLCERPYWRRMWVIQEIVHAKKIAVWCGPQSFTWDFVESLYLKLKGLQDTHWFPHHEFAIQVLQSSAAVMVWQRAHCRHPETPIPSLRTLIEVFRHWQCAEIRDKVFALVSMASPDTTILPDYAQSARDVYFAVCEKHPEAGWAFENMLSQVLGLSERDIKLSGRDLVEYKVHPPERWILQRRAKDDW</sequence>